<dbReference type="WBParaSite" id="ALUE_0002259801-mRNA-1">
    <property type="protein sequence ID" value="ALUE_0002259801-mRNA-1"/>
    <property type="gene ID" value="ALUE_0002259801"/>
</dbReference>
<reference evidence="2" key="1">
    <citation type="submission" date="2017-02" db="UniProtKB">
        <authorList>
            <consortium name="WormBaseParasite"/>
        </authorList>
    </citation>
    <scope>IDENTIFICATION</scope>
</reference>
<proteinExistence type="predicted"/>
<accession>A0A0M3IV20</accession>
<sequence>MGLTNLHFFSSSSSFSYRIHMMCSLVAEFLTFKFLKTH</sequence>
<dbReference type="Proteomes" id="UP000036681">
    <property type="component" value="Unplaced"/>
</dbReference>
<protein>
    <submittedName>
        <fullName evidence="2">Uncharacterized protein</fullName>
    </submittedName>
</protein>
<organism evidence="1 2">
    <name type="scientific">Ascaris lumbricoides</name>
    <name type="common">Giant roundworm</name>
    <dbReference type="NCBI Taxonomy" id="6252"/>
    <lineage>
        <taxon>Eukaryota</taxon>
        <taxon>Metazoa</taxon>
        <taxon>Ecdysozoa</taxon>
        <taxon>Nematoda</taxon>
        <taxon>Chromadorea</taxon>
        <taxon>Rhabditida</taxon>
        <taxon>Spirurina</taxon>
        <taxon>Ascaridomorpha</taxon>
        <taxon>Ascaridoidea</taxon>
        <taxon>Ascarididae</taxon>
        <taxon>Ascaris</taxon>
    </lineage>
</organism>
<dbReference type="AlphaFoldDB" id="A0A0M3IV20"/>
<name>A0A0M3IV20_ASCLU</name>
<evidence type="ECO:0000313" key="1">
    <source>
        <dbReference type="Proteomes" id="UP000036681"/>
    </source>
</evidence>
<keyword evidence="1" id="KW-1185">Reference proteome</keyword>
<evidence type="ECO:0000313" key="2">
    <source>
        <dbReference type="WBParaSite" id="ALUE_0002259801-mRNA-1"/>
    </source>
</evidence>